<feature type="signal peptide" evidence="2">
    <location>
        <begin position="1"/>
        <end position="27"/>
    </location>
</feature>
<feature type="region of interest" description="Disordered" evidence="1">
    <location>
        <begin position="26"/>
        <end position="107"/>
    </location>
</feature>
<reference evidence="3 4" key="1">
    <citation type="submission" date="2019-11" db="EMBL/GenBank/DDBJ databases">
        <title>Growth characteristics of pneumococcus vary with the chemical composition of the capsule and with environmental conditions.</title>
        <authorList>
            <person name="Tothpal A."/>
            <person name="Desobry K."/>
            <person name="Joshi S."/>
            <person name="Wyllie A.L."/>
            <person name="Weinberger D.M."/>
        </authorList>
    </citation>
    <scope>NUCLEOTIDE SEQUENCE [LARGE SCALE GENOMIC DNA]</scope>
    <source>
        <strain evidence="4">pnumococcus35B</strain>
    </source>
</reference>
<evidence type="ECO:0000256" key="2">
    <source>
        <dbReference type="SAM" id="SignalP"/>
    </source>
</evidence>
<name>A0A6I3U523_STREE</name>
<organism evidence="3 4">
    <name type="scientific">Streptococcus pneumoniae</name>
    <dbReference type="NCBI Taxonomy" id="1313"/>
    <lineage>
        <taxon>Bacteria</taxon>
        <taxon>Bacillati</taxon>
        <taxon>Bacillota</taxon>
        <taxon>Bacilli</taxon>
        <taxon>Lactobacillales</taxon>
        <taxon>Streptococcaceae</taxon>
        <taxon>Streptococcus</taxon>
    </lineage>
</organism>
<protein>
    <submittedName>
        <fullName evidence="3">Sialidase</fullName>
    </submittedName>
</protein>
<feature type="non-terminal residue" evidence="3">
    <location>
        <position position="107"/>
    </location>
</feature>
<dbReference type="Proteomes" id="UP000469505">
    <property type="component" value="Unassembled WGS sequence"/>
</dbReference>
<comment type="caution">
    <text evidence="3">The sequence shown here is derived from an EMBL/GenBank/DDBJ whole genome shotgun (WGS) entry which is preliminary data.</text>
</comment>
<dbReference type="EMBL" id="WNHX01000332">
    <property type="protein sequence ID" value="MTV88143.1"/>
    <property type="molecule type" value="Genomic_DNA"/>
</dbReference>
<accession>A0A6I3U523</accession>
<keyword evidence="2" id="KW-0732">Signal</keyword>
<evidence type="ECO:0000256" key="1">
    <source>
        <dbReference type="SAM" id="MobiDB-lite"/>
    </source>
</evidence>
<evidence type="ECO:0000313" key="3">
    <source>
        <dbReference type="EMBL" id="MTV88143.1"/>
    </source>
</evidence>
<dbReference type="AlphaFoldDB" id="A0A6I3U523"/>
<feature type="compositionally biased region" description="Polar residues" evidence="1">
    <location>
        <begin position="48"/>
        <end position="82"/>
    </location>
</feature>
<feature type="compositionally biased region" description="Polar residues" evidence="1">
    <location>
        <begin position="26"/>
        <end position="36"/>
    </location>
</feature>
<proteinExistence type="predicted"/>
<evidence type="ECO:0000313" key="4">
    <source>
        <dbReference type="Proteomes" id="UP000469505"/>
    </source>
</evidence>
<sequence>MKKNIKQYVTLGTAVVLSAFVANSVAAQETETSEVSTPKLVQPVAPTTPISEVQPTSDNSSEVTVQPRTVETTVKDPSSTAEETPVLEKNNVTLTGGGENVTKELKD</sequence>
<gene>
    <name evidence="3" type="ORF">GM543_11755</name>
</gene>
<feature type="chain" id="PRO_5026070557" evidence="2">
    <location>
        <begin position="28"/>
        <end position="107"/>
    </location>
</feature>